<protein>
    <submittedName>
        <fullName evidence="3 4">Uncharacterized protein</fullName>
    </submittedName>
</protein>
<gene>
    <name evidence="3" type="ORF">BRADI_2g41652v3</name>
</gene>
<keyword evidence="2" id="KW-0812">Transmembrane</keyword>
<evidence type="ECO:0000313" key="5">
    <source>
        <dbReference type="Proteomes" id="UP000008810"/>
    </source>
</evidence>
<keyword evidence="5" id="KW-1185">Reference proteome</keyword>
<dbReference type="EnsemblPlants" id="PNT72228">
    <property type="protein sequence ID" value="PNT72228"/>
    <property type="gene ID" value="BRADI_2g41652v3"/>
</dbReference>
<evidence type="ECO:0000313" key="4">
    <source>
        <dbReference type="EnsemblPlants" id="PNT72228"/>
    </source>
</evidence>
<evidence type="ECO:0000256" key="1">
    <source>
        <dbReference type="SAM" id="MobiDB-lite"/>
    </source>
</evidence>
<keyword evidence="2" id="KW-0472">Membrane</keyword>
<sequence>MRKLRSKAHQSCRPRQASPPPQRKLNKLVLLFALARQSTTDPVRVAAVLLLGVACLLGCFKASTYFFSHVFEVRLWPYH</sequence>
<evidence type="ECO:0000313" key="3">
    <source>
        <dbReference type="EMBL" id="PNT72228.1"/>
    </source>
</evidence>
<dbReference type="Proteomes" id="UP000008810">
    <property type="component" value="Chromosome 2"/>
</dbReference>
<feature type="compositionally biased region" description="Basic residues" evidence="1">
    <location>
        <begin position="1"/>
        <end position="12"/>
    </location>
</feature>
<dbReference type="InParanoid" id="A0A2K2DD72"/>
<feature type="transmembrane region" description="Helical" evidence="2">
    <location>
        <begin position="50"/>
        <end position="71"/>
    </location>
</feature>
<reference evidence="3" key="2">
    <citation type="submission" date="2017-06" db="EMBL/GenBank/DDBJ databases">
        <title>WGS assembly of Brachypodium distachyon.</title>
        <authorList>
            <consortium name="The International Brachypodium Initiative"/>
            <person name="Lucas S."/>
            <person name="Harmon-Smith M."/>
            <person name="Lail K."/>
            <person name="Tice H."/>
            <person name="Grimwood J."/>
            <person name="Bruce D."/>
            <person name="Barry K."/>
            <person name="Shu S."/>
            <person name="Lindquist E."/>
            <person name="Wang M."/>
            <person name="Pitluck S."/>
            <person name="Vogel J.P."/>
            <person name="Garvin D.F."/>
            <person name="Mockler T.C."/>
            <person name="Schmutz J."/>
            <person name="Rokhsar D."/>
            <person name="Bevan M.W."/>
        </authorList>
    </citation>
    <scope>NUCLEOTIDE SEQUENCE</scope>
    <source>
        <strain evidence="3">Bd21</strain>
    </source>
</reference>
<keyword evidence="2" id="KW-1133">Transmembrane helix</keyword>
<name>A0A2K2DD72_BRADI</name>
<reference evidence="4" key="3">
    <citation type="submission" date="2018-08" db="UniProtKB">
        <authorList>
            <consortium name="EnsemblPlants"/>
        </authorList>
    </citation>
    <scope>IDENTIFICATION</scope>
    <source>
        <strain evidence="4">cv. Bd21</strain>
    </source>
</reference>
<accession>A0A2K2DD72</accession>
<organism evidence="3">
    <name type="scientific">Brachypodium distachyon</name>
    <name type="common">Purple false brome</name>
    <name type="synonym">Trachynia distachya</name>
    <dbReference type="NCBI Taxonomy" id="15368"/>
    <lineage>
        <taxon>Eukaryota</taxon>
        <taxon>Viridiplantae</taxon>
        <taxon>Streptophyta</taxon>
        <taxon>Embryophyta</taxon>
        <taxon>Tracheophyta</taxon>
        <taxon>Spermatophyta</taxon>
        <taxon>Magnoliopsida</taxon>
        <taxon>Liliopsida</taxon>
        <taxon>Poales</taxon>
        <taxon>Poaceae</taxon>
        <taxon>BOP clade</taxon>
        <taxon>Pooideae</taxon>
        <taxon>Stipodae</taxon>
        <taxon>Brachypodieae</taxon>
        <taxon>Brachypodium</taxon>
    </lineage>
</organism>
<feature type="region of interest" description="Disordered" evidence="1">
    <location>
        <begin position="1"/>
        <end position="22"/>
    </location>
</feature>
<evidence type="ECO:0000256" key="2">
    <source>
        <dbReference type="SAM" id="Phobius"/>
    </source>
</evidence>
<reference evidence="3 4" key="1">
    <citation type="journal article" date="2010" name="Nature">
        <title>Genome sequencing and analysis of the model grass Brachypodium distachyon.</title>
        <authorList>
            <consortium name="International Brachypodium Initiative"/>
        </authorList>
    </citation>
    <scope>NUCLEOTIDE SEQUENCE [LARGE SCALE GENOMIC DNA]</scope>
    <source>
        <strain evidence="3 4">Bd21</strain>
    </source>
</reference>
<dbReference type="AlphaFoldDB" id="A0A2K2DD72"/>
<dbReference type="EMBL" id="CM000881">
    <property type="protein sequence ID" value="PNT72228.1"/>
    <property type="molecule type" value="Genomic_DNA"/>
</dbReference>
<dbReference type="Gramene" id="PNT72228">
    <property type="protein sequence ID" value="PNT72228"/>
    <property type="gene ID" value="BRADI_2g41652v3"/>
</dbReference>
<proteinExistence type="predicted"/>